<gene>
    <name evidence="8" type="ORF">KDA82_31855</name>
</gene>
<keyword evidence="6" id="KW-0813">Transport</keyword>
<evidence type="ECO:0000256" key="2">
    <source>
        <dbReference type="ARBA" id="ARBA00022692"/>
    </source>
</evidence>
<feature type="transmembrane region" description="Helical" evidence="6">
    <location>
        <begin position="44"/>
        <end position="65"/>
    </location>
</feature>
<evidence type="ECO:0000256" key="1">
    <source>
        <dbReference type="ARBA" id="ARBA00004141"/>
    </source>
</evidence>
<feature type="domain" description="ABC transmembrane type-2" evidence="7">
    <location>
        <begin position="41"/>
        <end position="267"/>
    </location>
</feature>
<feature type="transmembrane region" description="Helical" evidence="6">
    <location>
        <begin position="116"/>
        <end position="144"/>
    </location>
</feature>
<comment type="caution">
    <text evidence="8">The sequence shown here is derived from an EMBL/GenBank/DDBJ whole genome shotgun (WGS) entry which is preliminary data.</text>
</comment>
<evidence type="ECO:0000256" key="3">
    <source>
        <dbReference type="ARBA" id="ARBA00022989"/>
    </source>
</evidence>
<dbReference type="AlphaFoldDB" id="A0A8T4J3B5"/>
<dbReference type="PANTHER" id="PTHR43229:SF2">
    <property type="entry name" value="NODULATION PROTEIN J"/>
    <property type="match status" value="1"/>
</dbReference>
<proteinExistence type="inferred from homology"/>
<dbReference type="PIRSF" id="PIRSF006648">
    <property type="entry name" value="DrrB"/>
    <property type="match status" value="1"/>
</dbReference>
<dbReference type="GO" id="GO:0043190">
    <property type="term" value="C:ATP-binding cassette (ABC) transporter complex"/>
    <property type="evidence" value="ECO:0007669"/>
    <property type="project" value="InterPro"/>
</dbReference>
<accession>A0A8T4J3B5</accession>
<evidence type="ECO:0000313" key="8">
    <source>
        <dbReference type="EMBL" id="MBR7677503.1"/>
    </source>
</evidence>
<dbReference type="PANTHER" id="PTHR43229">
    <property type="entry name" value="NODULATION PROTEIN J"/>
    <property type="match status" value="1"/>
</dbReference>
<evidence type="ECO:0000256" key="6">
    <source>
        <dbReference type="RuleBase" id="RU361157"/>
    </source>
</evidence>
<feature type="transmembrane region" description="Helical" evidence="6">
    <location>
        <begin position="156"/>
        <end position="179"/>
    </location>
</feature>
<dbReference type="Pfam" id="PF01061">
    <property type="entry name" value="ABC2_membrane"/>
    <property type="match status" value="1"/>
</dbReference>
<sequence>MSESTALHTPPAATPRAASHAFRDARTMAGRCVRLSTRTPDAAVVSLVLPVMLMLVFVYFFGGAIRSGTSVYVTYVAPGVLILCAGYGASMTAVGVSRDMDEGIIDRFRSMDVGGFAILAGHVAASLARNAAATAAVLGVAFAIGFRPRADAPGWAAAVGILVAYVAALSWLSAAVGLLARSPEAASGFTFLFLFLPYPSSAFVPIETMPGWLHGFAEHQPVTSVIESLRGLLLAEPTGATPWQALAWCAGLLALAVPLGGLAFRARTA</sequence>
<evidence type="ECO:0000256" key="5">
    <source>
        <dbReference type="ARBA" id="ARBA00023251"/>
    </source>
</evidence>
<dbReference type="PROSITE" id="PS51012">
    <property type="entry name" value="ABC_TM2"/>
    <property type="match status" value="1"/>
</dbReference>
<dbReference type="GO" id="GO:0046677">
    <property type="term" value="P:response to antibiotic"/>
    <property type="evidence" value="ECO:0007669"/>
    <property type="project" value="UniProtKB-KW"/>
</dbReference>
<dbReference type="GO" id="GO:0140359">
    <property type="term" value="F:ABC-type transporter activity"/>
    <property type="evidence" value="ECO:0007669"/>
    <property type="project" value="InterPro"/>
</dbReference>
<keyword evidence="5" id="KW-0046">Antibiotic resistance</keyword>
<keyword evidence="2 6" id="KW-0812">Transmembrane</keyword>
<evidence type="ECO:0000256" key="4">
    <source>
        <dbReference type="ARBA" id="ARBA00023136"/>
    </source>
</evidence>
<dbReference type="InterPro" id="IPR047817">
    <property type="entry name" value="ABC2_TM_bact-type"/>
</dbReference>
<evidence type="ECO:0000313" key="9">
    <source>
        <dbReference type="Proteomes" id="UP000675554"/>
    </source>
</evidence>
<dbReference type="EMBL" id="JAGSMN010000962">
    <property type="protein sequence ID" value="MBR7677503.1"/>
    <property type="molecule type" value="Genomic_DNA"/>
</dbReference>
<feature type="transmembrane region" description="Helical" evidence="6">
    <location>
        <begin position="245"/>
        <end position="264"/>
    </location>
</feature>
<evidence type="ECO:0000259" key="7">
    <source>
        <dbReference type="PROSITE" id="PS51012"/>
    </source>
</evidence>
<name>A0A8T4J3B5_9ACTN</name>
<dbReference type="InterPro" id="IPR013525">
    <property type="entry name" value="ABC2_TM"/>
</dbReference>
<protein>
    <recommendedName>
        <fullName evidence="6">Transport permease protein</fullName>
    </recommendedName>
</protein>
<dbReference type="InterPro" id="IPR000412">
    <property type="entry name" value="ABC_2_transport"/>
</dbReference>
<comment type="similarity">
    <text evidence="6">Belongs to the ABC-2 integral membrane protein family.</text>
</comment>
<reference evidence="8" key="1">
    <citation type="submission" date="2021-04" db="EMBL/GenBank/DDBJ databases">
        <title>Sequencing of actinobacteria type strains.</title>
        <authorList>
            <person name="Nguyen G.-S."/>
            <person name="Wentzel A."/>
        </authorList>
    </citation>
    <scope>NUCLEOTIDE SEQUENCE</scope>
    <source>
        <strain evidence="8">DSM 42095</strain>
    </source>
</reference>
<keyword evidence="9" id="KW-1185">Reference proteome</keyword>
<organism evidence="8 9">
    <name type="scientific">Streptomyces daliensis</name>
    <dbReference type="NCBI Taxonomy" id="299421"/>
    <lineage>
        <taxon>Bacteria</taxon>
        <taxon>Bacillati</taxon>
        <taxon>Actinomycetota</taxon>
        <taxon>Actinomycetes</taxon>
        <taxon>Kitasatosporales</taxon>
        <taxon>Streptomycetaceae</taxon>
        <taxon>Streptomyces</taxon>
    </lineage>
</organism>
<comment type="subcellular location">
    <subcellularLocation>
        <location evidence="6">Cell membrane</location>
        <topology evidence="6">Multi-pass membrane protein</topology>
    </subcellularLocation>
    <subcellularLocation>
        <location evidence="1">Membrane</location>
        <topology evidence="1">Multi-pass membrane protein</topology>
    </subcellularLocation>
</comment>
<feature type="transmembrane region" description="Helical" evidence="6">
    <location>
        <begin position="186"/>
        <end position="206"/>
    </location>
</feature>
<dbReference type="InterPro" id="IPR051784">
    <property type="entry name" value="Nod_factor_ABC_transporter"/>
</dbReference>
<keyword evidence="6" id="KW-1003">Cell membrane</keyword>
<keyword evidence="3 6" id="KW-1133">Transmembrane helix</keyword>
<keyword evidence="4 6" id="KW-0472">Membrane</keyword>
<feature type="transmembrane region" description="Helical" evidence="6">
    <location>
        <begin position="71"/>
        <end position="96"/>
    </location>
</feature>
<dbReference type="Proteomes" id="UP000675554">
    <property type="component" value="Unassembled WGS sequence"/>
</dbReference>